<evidence type="ECO:0000256" key="1">
    <source>
        <dbReference type="SAM" id="Phobius"/>
    </source>
</evidence>
<dbReference type="EMBL" id="JAJJMB010017069">
    <property type="protein sequence ID" value="KAI3842363.1"/>
    <property type="molecule type" value="Genomic_DNA"/>
</dbReference>
<protein>
    <submittedName>
        <fullName evidence="2">Uncharacterized protein</fullName>
    </submittedName>
</protein>
<keyword evidence="1" id="KW-0472">Membrane</keyword>
<organism evidence="2 3">
    <name type="scientific">Papaver atlanticum</name>
    <dbReference type="NCBI Taxonomy" id="357466"/>
    <lineage>
        <taxon>Eukaryota</taxon>
        <taxon>Viridiplantae</taxon>
        <taxon>Streptophyta</taxon>
        <taxon>Embryophyta</taxon>
        <taxon>Tracheophyta</taxon>
        <taxon>Spermatophyta</taxon>
        <taxon>Magnoliopsida</taxon>
        <taxon>Ranunculales</taxon>
        <taxon>Papaveraceae</taxon>
        <taxon>Papaveroideae</taxon>
        <taxon>Papaver</taxon>
    </lineage>
</organism>
<sequence length="107" mass="12406">DVKYVFVERRNWSWNGNWCTNTFSYIFCCYCSTQQSSVLARKVTMHKFIWGILSCMFCGALSKVLYSHSCSSLIPLSLVFVSMSYHAYLYLSSKLLTSIEIHCSVRE</sequence>
<reference evidence="2" key="1">
    <citation type="submission" date="2022-04" db="EMBL/GenBank/DDBJ databases">
        <title>A functionally conserved STORR gene fusion in Papaver species that diverged 16.8 million years ago.</title>
        <authorList>
            <person name="Catania T."/>
        </authorList>
    </citation>
    <scope>NUCLEOTIDE SEQUENCE</scope>
    <source>
        <strain evidence="2">S-188037</strain>
    </source>
</reference>
<accession>A0AAD4RY49</accession>
<feature type="transmembrane region" description="Helical" evidence="1">
    <location>
        <begin position="48"/>
        <end position="66"/>
    </location>
</feature>
<gene>
    <name evidence="2" type="ORF">MKW98_026153</name>
</gene>
<dbReference type="AlphaFoldDB" id="A0AAD4RY49"/>
<name>A0AAD4RY49_9MAGN</name>
<keyword evidence="3" id="KW-1185">Reference proteome</keyword>
<keyword evidence="1" id="KW-1133">Transmembrane helix</keyword>
<evidence type="ECO:0000313" key="2">
    <source>
        <dbReference type="EMBL" id="KAI3842363.1"/>
    </source>
</evidence>
<evidence type="ECO:0000313" key="3">
    <source>
        <dbReference type="Proteomes" id="UP001202328"/>
    </source>
</evidence>
<comment type="caution">
    <text evidence="2">The sequence shown here is derived from an EMBL/GenBank/DDBJ whole genome shotgun (WGS) entry which is preliminary data.</text>
</comment>
<proteinExistence type="predicted"/>
<dbReference type="Proteomes" id="UP001202328">
    <property type="component" value="Unassembled WGS sequence"/>
</dbReference>
<feature type="non-terminal residue" evidence="2">
    <location>
        <position position="107"/>
    </location>
</feature>
<keyword evidence="1" id="KW-0812">Transmembrane</keyword>
<feature type="transmembrane region" description="Helical" evidence="1">
    <location>
        <begin position="72"/>
        <end position="91"/>
    </location>
</feature>